<dbReference type="AlphaFoldDB" id="A0A2G1VU25"/>
<feature type="transmembrane region" description="Helical" evidence="1">
    <location>
        <begin position="32"/>
        <end position="49"/>
    </location>
</feature>
<evidence type="ECO:0000313" key="2">
    <source>
        <dbReference type="EMBL" id="PHQ30100.1"/>
    </source>
</evidence>
<keyword evidence="3" id="KW-1185">Reference proteome</keyword>
<comment type="caution">
    <text evidence="2">The sequence shown here is derived from an EMBL/GenBank/DDBJ whole genome shotgun (WGS) entry which is preliminary data.</text>
</comment>
<accession>A0A2G1VU25</accession>
<reference evidence="2 3" key="1">
    <citation type="submission" date="2017-08" db="EMBL/GenBank/DDBJ databases">
        <title>The whole genome shortgun sequences of strain Leeuwenhoekiella nanhaiensis G18 from the South China Sea.</title>
        <authorList>
            <person name="Liu Q."/>
        </authorList>
    </citation>
    <scope>NUCLEOTIDE SEQUENCE [LARGE SCALE GENOMIC DNA]</scope>
    <source>
        <strain evidence="2 3">G18</strain>
    </source>
</reference>
<proteinExistence type="predicted"/>
<organism evidence="2 3">
    <name type="scientific">Leeuwenhoekiella nanhaiensis</name>
    <dbReference type="NCBI Taxonomy" id="1655491"/>
    <lineage>
        <taxon>Bacteria</taxon>
        <taxon>Pseudomonadati</taxon>
        <taxon>Bacteroidota</taxon>
        <taxon>Flavobacteriia</taxon>
        <taxon>Flavobacteriales</taxon>
        <taxon>Flavobacteriaceae</taxon>
        <taxon>Leeuwenhoekiella</taxon>
    </lineage>
</organism>
<sequence length="56" mass="6570">MINLFFAILQLPPGTQNPDDNLPVNLKDPFDLVVFVILPVILIILYIIWRKKRRKP</sequence>
<evidence type="ECO:0000313" key="3">
    <source>
        <dbReference type="Proteomes" id="UP000229433"/>
    </source>
</evidence>
<protein>
    <submittedName>
        <fullName evidence="2">Adenylosuccinate synthetase</fullName>
    </submittedName>
</protein>
<keyword evidence="1" id="KW-1133">Transmembrane helix</keyword>
<keyword evidence="1" id="KW-0812">Transmembrane</keyword>
<name>A0A2G1VU25_9FLAO</name>
<keyword evidence="1" id="KW-0472">Membrane</keyword>
<dbReference type="EMBL" id="NQXA01000002">
    <property type="protein sequence ID" value="PHQ30100.1"/>
    <property type="molecule type" value="Genomic_DNA"/>
</dbReference>
<gene>
    <name evidence="2" type="ORF">CJ305_03810</name>
</gene>
<dbReference type="Proteomes" id="UP000229433">
    <property type="component" value="Unassembled WGS sequence"/>
</dbReference>
<evidence type="ECO:0000256" key="1">
    <source>
        <dbReference type="SAM" id="Phobius"/>
    </source>
</evidence>